<evidence type="ECO:0000256" key="3">
    <source>
        <dbReference type="ARBA" id="ARBA00023134"/>
    </source>
</evidence>
<evidence type="ECO:0000313" key="5">
    <source>
        <dbReference type="EnsemblMetazoa" id="BGLB037886-PA"/>
    </source>
</evidence>
<evidence type="ECO:0000313" key="6">
    <source>
        <dbReference type="Proteomes" id="UP000076420"/>
    </source>
</evidence>
<dbReference type="InterPro" id="IPR045058">
    <property type="entry name" value="GIMA/IAN/Toc"/>
</dbReference>
<evidence type="ECO:0000256" key="2">
    <source>
        <dbReference type="ARBA" id="ARBA00022741"/>
    </source>
</evidence>
<protein>
    <recommendedName>
        <fullName evidence="4">AIG1-type G domain-containing protein</fullName>
    </recommendedName>
</protein>
<organism evidence="5 6">
    <name type="scientific">Biomphalaria glabrata</name>
    <name type="common">Bloodfluke planorb</name>
    <name type="synonym">Freshwater snail</name>
    <dbReference type="NCBI Taxonomy" id="6526"/>
    <lineage>
        <taxon>Eukaryota</taxon>
        <taxon>Metazoa</taxon>
        <taxon>Spiralia</taxon>
        <taxon>Lophotrochozoa</taxon>
        <taxon>Mollusca</taxon>
        <taxon>Gastropoda</taxon>
        <taxon>Heterobranchia</taxon>
        <taxon>Euthyneura</taxon>
        <taxon>Panpulmonata</taxon>
        <taxon>Hygrophila</taxon>
        <taxon>Lymnaeoidea</taxon>
        <taxon>Planorbidae</taxon>
        <taxon>Biomphalaria</taxon>
    </lineage>
</organism>
<dbReference type="PANTHER" id="PTHR10903">
    <property type="entry name" value="GTPASE, IMAP FAMILY MEMBER-RELATED"/>
    <property type="match status" value="1"/>
</dbReference>
<dbReference type="VEuPathDB" id="VectorBase:BGLB037886"/>
<dbReference type="InterPro" id="IPR006703">
    <property type="entry name" value="G_AIG1"/>
</dbReference>
<keyword evidence="2" id="KW-0547">Nucleotide-binding</keyword>
<dbReference type="Proteomes" id="UP000076420">
    <property type="component" value="Unassembled WGS sequence"/>
</dbReference>
<feature type="domain" description="AIG1-type G" evidence="4">
    <location>
        <begin position="6"/>
        <end position="185"/>
    </location>
</feature>
<gene>
    <name evidence="5" type="primary">106073698</name>
</gene>
<accession>A0A2C9M357</accession>
<reference evidence="5" key="1">
    <citation type="submission" date="2020-05" db="UniProtKB">
        <authorList>
            <consortium name="EnsemblMetazoa"/>
        </authorList>
    </citation>
    <scope>IDENTIFICATION</scope>
    <source>
        <strain evidence="5">BB02</strain>
    </source>
</reference>
<evidence type="ECO:0000259" key="4">
    <source>
        <dbReference type="PROSITE" id="PS51720"/>
    </source>
</evidence>
<dbReference type="Pfam" id="PF04548">
    <property type="entry name" value="AIG1"/>
    <property type="match status" value="1"/>
</dbReference>
<proteinExistence type="inferred from homology"/>
<dbReference type="SUPFAM" id="SSF52540">
    <property type="entry name" value="P-loop containing nucleoside triphosphate hydrolases"/>
    <property type="match status" value="1"/>
</dbReference>
<dbReference type="GO" id="GO:0005525">
    <property type="term" value="F:GTP binding"/>
    <property type="evidence" value="ECO:0007669"/>
    <property type="project" value="UniProtKB-KW"/>
</dbReference>
<dbReference type="KEGG" id="bgt:106073698"/>
<comment type="similarity">
    <text evidence="1">Belongs to the TRAFAC class TrmE-Era-EngA-EngB-Septin-like GTPase superfamily. AIG1/Toc34/Toc159-like paraseptin GTPase family. IAN subfamily.</text>
</comment>
<dbReference type="AlphaFoldDB" id="A0A2C9M357"/>
<sequence length="185" mass="20644">IKGFSPVPIDLLLIGKTGSGKSALGNSILNRKVFESNCSMSSVTKTVQKETREVNGRIITVFDGPGVGDTDLGDEQAQNLVIEALSSAVAENPRGFHAFLIVVRYGLRFTLKEKETIEFLKLILDKNVFRKFGILVLTSGDHFEKGTDFQEWVLLQSGYLAYLVKECKNRIILFDNKTQDKEVKE</sequence>
<dbReference type="EnsemblMetazoa" id="BGLB037886-RA">
    <property type="protein sequence ID" value="BGLB037886-PA"/>
    <property type="gene ID" value="BGLB037886"/>
</dbReference>
<dbReference type="STRING" id="6526.A0A2C9M357"/>
<evidence type="ECO:0000256" key="1">
    <source>
        <dbReference type="ARBA" id="ARBA00008535"/>
    </source>
</evidence>
<dbReference type="PROSITE" id="PS51720">
    <property type="entry name" value="G_AIG1"/>
    <property type="match status" value="1"/>
</dbReference>
<dbReference type="VEuPathDB" id="VectorBase:BGLAX_043988"/>
<name>A0A2C9M357_BIOGL</name>
<keyword evidence="3" id="KW-0342">GTP-binding</keyword>
<dbReference type="PANTHER" id="PTHR10903:SF184">
    <property type="entry name" value="GTP-BINDING PROTEIN A"/>
    <property type="match status" value="1"/>
</dbReference>
<dbReference type="InterPro" id="IPR027417">
    <property type="entry name" value="P-loop_NTPase"/>
</dbReference>
<dbReference type="Gene3D" id="3.40.50.300">
    <property type="entry name" value="P-loop containing nucleotide triphosphate hydrolases"/>
    <property type="match status" value="1"/>
</dbReference>